<dbReference type="Proteomes" id="UP000245207">
    <property type="component" value="Unassembled WGS sequence"/>
</dbReference>
<comment type="caution">
    <text evidence="2">The sequence shown here is derived from an EMBL/GenBank/DDBJ whole genome shotgun (WGS) entry which is preliminary data.</text>
</comment>
<name>A0A2U1PU91_ARTAN</name>
<evidence type="ECO:0000313" key="2">
    <source>
        <dbReference type="EMBL" id="PWA89330.1"/>
    </source>
</evidence>
<organism evidence="2 3">
    <name type="scientific">Artemisia annua</name>
    <name type="common">Sweet wormwood</name>
    <dbReference type="NCBI Taxonomy" id="35608"/>
    <lineage>
        <taxon>Eukaryota</taxon>
        <taxon>Viridiplantae</taxon>
        <taxon>Streptophyta</taxon>
        <taxon>Embryophyta</taxon>
        <taxon>Tracheophyta</taxon>
        <taxon>Spermatophyta</taxon>
        <taxon>Magnoliopsida</taxon>
        <taxon>eudicotyledons</taxon>
        <taxon>Gunneridae</taxon>
        <taxon>Pentapetalae</taxon>
        <taxon>asterids</taxon>
        <taxon>campanulids</taxon>
        <taxon>Asterales</taxon>
        <taxon>Asteraceae</taxon>
        <taxon>Asteroideae</taxon>
        <taxon>Anthemideae</taxon>
        <taxon>Artemisiinae</taxon>
        <taxon>Artemisia</taxon>
    </lineage>
</organism>
<reference evidence="2 3" key="1">
    <citation type="journal article" date="2018" name="Mol. Plant">
        <title>The genome of Artemisia annua provides insight into the evolution of Asteraceae family and artemisinin biosynthesis.</title>
        <authorList>
            <person name="Shen Q."/>
            <person name="Zhang L."/>
            <person name="Liao Z."/>
            <person name="Wang S."/>
            <person name="Yan T."/>
            <person name="Shi P."/>
            <person name="Liu M."/>
            <person name="Fu X."/>
            <person name="Pan Q."/>
            <person name="Wang Y."/>
            <person name="Lv Z."/>
            <person name="Lu X."/>
            <person name="Zhang F."/>
            <person name="Jiang W."/>
            <person name="Ma Y."/>
            <person name="Chen M."/>
            <person name="Hao X."/>
            <person name="Li L."/>
            <person name="Tang Y."/>
            <person name="Lv G."/>
            <person name="Zhou Y."/>
            <person name="Sun X."/>
            <person name="Brodelius P.E."/>
            <person name="Rose J.K.C."/>
            <person name="Tang K."/>
        </authorList>
    </citation>
    <scope>NUCLEOTIDE SEQUENCE [LARGE SCALE GENOMIC DNA]</scope>
    <source>
        <strain evidence="3">cv. Huhao1</strain>
        <tissue evidence="2">Leaf</tissue>
    </source>
</reference>
<dbReference type="InterPro" id="IPR005174">
    <property type="entry name" value="KIB1-4_b-propeller"/>
</dbReference>
<evidence type="ECO:0000259" key="1">
    <source>
        <dbReference type="Pfam" id="PF03478"/>
    </source>
</evidence>
<dbReference type="AlphaFoldDB" id="A0A2U1PU91"/>
<proteinExistence type="predicted"/>
<accession>A0A2U1PU91</accession>
<gene>
    <name evidence="2" type="ORF">CTI12_AA112260</name>
</gene>
<dbReference type="Pfam" id="PF03478">
    <property type="entry name" value="Beta-prop_KIB1-4"/>
    <property type="match status" value="1"/>
</dbReference>
<protein>
    <recommendedName>
        <fullName evidence="1">KIB1-4 beta-propeller domain-containing protein</fullName>
    </recommendedName>
</protein>
<dbReference type="OrthoDB" id="1863935at2759"/>
<keyword evidence="3" id="KW-1185">Reference proteome</keyword>
<feature type="domain" description="KIB1-4 beta-propeller" evidence="1">
    <location>
        <begin position="636"/>
        <end position="852"/>
    </location>
</feature>
<dbReference type="EMBL" id="PKPP01000730">
    <property type="protein sequence ID" value="PWA89330.1"/>
    <property type="molecule type" value="Genomic_DNA"/>
</dbReference>
<evidence type="ECO:0000313" key="3">
    <source>
        <dbReference type="Proteomes" id="UP000245207"/>
    </source>
</evidence>
<dbReference type="PANTHER" id="PTHR33127:SF5">
    <property type="entry name" value="TRANSMEMBRANE PROTEIN"/>
    <property type="match status" value="1"/>
</dbReference>
<sequence>MAIANNFQPCFWLVFHGSSPTGVSDSGAMKQISGSLVCNQFPPLSAKYPWLVAQYLEGEGHNTEDQFFYTIHNELPYYQCRIPELLEKRIQGYFHGWLKRLTSNGKLVHSLTCCNGKVYALSTDGTFAHFIIQVDIIVKYKEVVIKLMIFGSIPFPSSGRCGNNIQYLKGSSTELFYIDIYFERETKKIPADVYLFKTDMACINWEERVWFKDWDITNIRYPGCDNLQGSSSEDSETISEILDKLDISCEIWEEINDLKDAIFFIDLARDRLVSYSRVITSDLGGFIHIRGEMGETIYSYHLKRLTSNGKLVHSLTCCNGKVYALSTDSTFAHFIIQVDIIVKYKEVVIKLMIFGSIPFPSSGRCGNNIQYLKGSSTELFYIDIYFERETKKIPADVYLFKTDMACINWEERVWFKDWDITNIRYPGCDNLQGSSSEDSETISEILDKLDISCEIWEEINDLKDAIFFIDLARDRLVSYSRVITSDLGGFIHIRGEMGETIYSYHVKNDTISVYHIPSPMLPTTQAMCQCGNTGTDDGDEFKESHLLNISFHLLEMIMELCVGVEYMSFRATCKQCLLAAPLIKWSNETSLRRLHTYSLASPWLMVVDRKRGNMTFTDPMLGDNYYLKNSKVLIYQSEQICCSRFGWLLFNKKDLGCLVFFNPFTNDLRELPEAEHNLGSLCFSAPPTSLDCMVVGFKREHVYIHFVNQETKWRTLSLATEPHSVCFSTFYGRDLYALCKQGELMVMNNLGTEDYASKLVEAEDPKSYCEPSTQYFFTKCDQHCLLVGVGEYGKVIKVFKCNESKQAWEKVDSVGKHVIYICGTTCLCIEAKEPKMENKIFFPRLHTKNRKVVFYSLDTCSYHTFNGANFQDHLVDFFGTTYDLSHNLVSRSSTCLIDSQASFLSEDKGIESIEALSTLYDCIVARHIWLRFWKWWGISDPSQFSRKDVSARSLIPMESKSMVKALQGVFYILMWSIWKWRERLVHASVERDAILLEVIFPQIQQLSLLWISNQCGIFNLNW</sequence>
<dbReference type="PANTHER" id="PTHR33127">
    <property type="entry name" value="TRANSMEMBRANE PROTEIN"/>
    <property type="match status" value="1"/>
</dbReference>